<name>A0ABU7I9I8_9SPHI</name>
<dbReference type="EC" id="2.1.-.-" evidence="2"/>
<accession>A0ABU7I9I8</accession>
<reference evidence="2 3" key="1">
    <citation type="submission" date="2024-01" db="EMBL/GenBank/DDBJ databases">
        <title>Pedobacter sp. nov., isolated from fresh soil.</title>
        <authorList>
            <person name="Le N.T.T."/>
        </authorList>
    </citation>
    <scope>NUCLEOTIDE SEQUENCE [LARGE SCALE GENOMIC DNA]</scope>
    <source>
        <strain evidence="2 3">KR3-3</strain>
    </source>
</reference>
<feature type="domain" description="Methyltransferase" evidence="1">
    <location>
        <begin position="45"/>
        <end position="137"/>
    </location>
</feature>
<dbReference type="SUPFAM" id="SSF53335">
    <property type="entry name" value="S-adenosyl-L-methionine-dependent methyltransferases"/>
    <property type="match status" value="1"/>
</dbReference>
<evidence type="ECO:0000259" key="1">
    <source>
        <dbReference type="Pfam" id="PF13649"/>
    </source>
</evidence>
<keyword evidence="2" id="KW-0489">Methyltransferase</keyword>
<keyword evidence="3" id="KW-1185">Reference proteome</keyword>
<dbReference type="GO" id="GO:0032259">
    <property type="term" value="P:methylation"/>
    <property type="evidence" value="ECO:0007669"/>
    <property type="project" value="UniProtKB-KW"/>
</dbReference>
<dbReference type="Pfam" id="PF13649">
    <property type="entry name" value="Methyltransf_25"/>
    <property type="match status" value="1"/>
</dbReference>
<evidence type="ECO:0000313" key="2">
    <source>
        <dbReference type="EMBL" id="MEE1946024.1"/>
    </source>
</evidence>
<gene>
    <name evidence="2" type="ORF">VRU48_12960</name>
</gene>
<dbReference type="InterPro" id="IPR029063">
    <property type="entry name" value="SAM-dependent_MTases_sf"/>
</dbReference>
<sequence length="209" mass="24221">MAKREPSYDKIAKRYDFLSRLVFFKSQVKAQTEQLGYIRHCKKLLIVGGGTGWILKDLNAITQPMTIVFVEAAIEMIALAKKVVTHHQVEFVHQDIEDYQTNQVFDAVLTPFLFDNFDGAKAEKVFGHIDALLAAEGIWVDVDFYLNKQSALWKRAILKAMHLFFRFINVVRVNDLIDTSPFFKPQYIPITEKHYYGNFIKAVIYQKQP</sequence>
<proteinExistence type="predicted"/>
<keyword evidence="2" id="KW-0808">Transferase</keyword>
<dbReference type="GO" id="GO:0008168">
    <property type="term" value="F:methyltransferase activity"/>
    <property type="evidence" value="ECO:0007669"/>
    <property type="project" value="UniProtKB-KW"/>
</dbReference>
<evidence type="ECO:0000313" key="3">
    <source>
        <dbReference type="Proteomes" id="UP001336835"/>
    </source>
</evidence>
<dbReference type="RefSeq" id="WP_330108340.1">
    <property type="nucleotide sequence ID" value="NZ_JAZDQT010000002.1"/>
</dbReference>
<protein>
    <submittedName>
        <fullName evidence="2">Class I SAM-dependent methyltransferase</fullName>
        <ecNumber evidence="2">2.1.-.-</ecNumber>
    </submittedName>
</protein>
<dbReference type="InterPro" id="IPR041698">
    <property type="entry name" value="Methyltransf_25"/>
</dbReference>
<dbReference type="Proteomes" id="UP001336835">
    <property type="component" value="Unassembled WGS sequence"/>
</dbReference>
<dbReference type="EMBL" id="JAZDQT010000002">
    <property type="protein sequence ID" value="MEE1946024.1"/>
    <property type="molecule type" value="Genomic_DNA"/>
</dbReference>
<comment type="caution">
    <text evidence="2">The sequence shown here is derived from an EMBL/GenBank/DDBJ whole genome shotgun (WGS) entry which is preliminary data.</text>
</comment>
<organism evidence="2 3">
    <name type="scientific">Pedobacter albus</name>
    <dbReference type="NCBI Taxonomy" id="3113905"/>
    <lineage>
        <taxon>Bacteria</taxon>
        <taxon>Pseudomonadati</taxon>
        <taxon>Bacteroidota</taxon>
        <taxon>Sphingobacteriia</taxon>
        <taxon>Sphingobacteriales</taxon>
        <taxon>Sphingobacteriaceae</taxon>
        <taxon>Pedobacter</taxon>
    </lineage>
</organism>
<dbReference type="Gene3D" id="3.40.50.150">
    <property type="entry name" value="Vaccinia Virus protein VP39"/>
    <property type="match status" value="1"/>
</dbReference>